<dbReference type="VEuPathDB" id="FungiDB:SAPIO_CDS8597"/>
<dbReference type="AlphaFoldDB" id="A0A084G005"/>
<dbReference type="Proteomes" id="UP000028545">
    <property type="component" value="Unassembled WGS sequence"/>
</dbReference>
<dbReference type="Pfam" id="PF12658">
    <property type="entry name" value="Ten1"/>
    <property type="match status" value="1"/>
</dbReference>
<name>A0A084G005_PSEDA</name>
<dbReference type="GO" id="GO:0016233">
    <property type="term" value="P:telomere capping"/>
    <property type="evidence" value="ECO:0007669"/>
    <property type="project" value="InterPro"/>
</dbReference>
<accession>A0A084G005</accession>
<comment type="caution">
    <text evidence="1">The sequence shown here is derived from an EMBL/GenBank/DDBJ whole genome shotgun (WGS) entry which is preliminary data.</text>
</comment>
<dbReference type="OMA" id="GCVTHYT"/>
<evidence type="ECO:0000313" key="2">
    <source>
        <dbReference type="Proteomes" id="UP000028545"/>
    </source>
</evidence>
<dbReference type="OrthoDB" id="5275361at2759"/>
<dbReference type="GeneID" id="27727669"/>
<dbReference type="GO" id="GO:0043047">
    <property type="term" value="F:single-stranded telomeric DNA binding"/>
    <property type="evidence" value="ECO:0007669"/>
    <property type="project" value="InterPro"/>
</dbReference>
<dbReference type="Gene3D" id="2.40.50.140">
    <property type="entry name" value="Nucleic acid-binding proteins"/>
    <property type="match status" value="1"/>
</dbReference>
<dbReference type="HOGENOM" id="CLU_102601_1_0_1"/>
<dbReference type="EMBL" id="JOWA01000121">
    <property type="protein sequence ID" value="KEZ40667.1"/>
    <property type="molecule type" value="Genomic_DNA"/>
</dbReference>
<dbReference type="InterPro" id="IPR024222">
    <property type="entry name" value="Ten1_fungal"/>
</dbReference>
<reference evidence="1 2" key="1">
    <citation type="journal article" date="2014" name="Genome Announc.">
        <title>Draft genome sequence of the pathogenic fungus Scedosporium apiospermum.</title>
        <authorList>
            <person name="Vandeputte P."/>
            <person name="Ghamrawi S."/>
            <person name="Rechenmann M."/>
            <person name="Iltis A."/>
            <person name="Giraud S."/>
            <person name="Fleury M."/>
            <person name="Thornton C."/>
            <person name="Delhaes L."/>
            <person name="Meyer W."/>
            <person name="Papon N."/>
            <person name="Bouchara J.P."/>
        </authorList>
    </citation>
    <scope>NUCLEOTIDE SEQUENCE [LARGE SCALE GENOMIC DNA]</scope>
    <source>
        <strain evidence="1 2">IHEM 14462</strain>
    </source>
</reference>
<protein>
    <recommendedName>
        <fullName evidence="3">CST complex subunit Ten1</fullName>
    </recommendedName>
</protein>
<dbReference type="RefSeq" id="XP_016640466.1">
    <property type="nucleotide sequence ID" value="XM_016790203.1"/>
</dbReference>
<evidence type="ECO:0000313" key="1">
    <source>
        <dbReference type="EMBL" id="KEZ40667.1"/>
    </source>
</evidence>
<evidence type="ECO:0008006" key="3">
    <source>
        <dbReference type="Google" id="ProtNLM"/>
    </source>
</evidence>
<dbReference type="GO" id="GO:1990879">
    <property type="term" value="C:CST complex"/>
    <property type="evidence" value="ECO:0007669"/>
    <property type="project" value="InterPro"/>
</dbReference>
<proteinExistence type="predicted"/>
<organism evidence="1 2">
    <name type="scientific">Pseudallescheria apiosperma</name>
    <name type="common">Scedosporium apiospermum</name>
    <dbReference type="NCBI Taxonomy" id="563466"/>
    <lineage>
        <taxon>Eukaryota</taxon>
        <taxon>Fungi</taxon>
        <taxon>Dikarya</taxon>
        <taxon>Ascomycota</taxon>
        <taxon>Pezizomycotina</taxon>
        <taxon>Sordariomycetes</taxon>
        <taxon>Hypocreomycetidae</taxon>
        <taxon>Microascales</taxon>
        <taxon>Microascaceae</taxon>
        <taxon>Scedosporium</taxon>
    </lineage>
</organism>
<dbReference type="InterPro" id="IPR012340">
    <property type="entry name" value="NA-bd_OB-fold"/>
</dbReference>
<keyword evidence="2" id="KW-1185">Reference proteome</keyword>
<dbReference type="KEGG" id="sapo:SAPIO_CDS8597"/>
<gene>
    <name evidence="1" type="ORF">SAPIO_CDS8597</name>
</gene>
<sequence length="132" mass="14326">MSNIPVPSHLCSLADLPNRSIGDKVRFLGCVVSYEAETATLMLQHKLPEAAAVRVAVDVGQRLGPLKSEEIRPGRWLNIIGYVTSITSDGAGERVGIQAIMHWSAHALDVDKYERIVRLESSTPAPTNPPLS</sequence>